<gene>
    <name evidence="1" type="ORF">PHYPSEUDO_004212</name>
</gene>
<evidence type="ECO:0000313" key="1">
    <source>
        <dbReference type="EMBL" id="KAG7382976.1"/>
    </source>
</evidence>
<reference evidence="1" key="1">
    <citation type="submission" date="2021-02" db="EMBL/GenBank/DDBJ databases">
        <authorList>
            <person name="Palmer J.M."/>
        </authorList>
    </citation>
    <scope>NUCLEOTIDE SEQUENCE</scope>
    <source>
        <strain evidence="1">SCRP734</strain>
    </source>
</reference>
<dbReference type="AlphaFoldDB" id="A0A8T1VPW0"/>
<organism evidence="1 2">
    <name type="scientific">Phytophthora pseudosyringae</name>
    <dbReference type="NCBI Taxonomy" id="221518"/>
    <lineage>
        <taxon>Eukaryota</taxon>
        <taxon>Sar</taxon>
        <taxon>Stramenopiles</taxon>
        <taxon>Oomycota</taxon>
        <taxon>Peronosporomycetes</taxon>
        <taxon>Peronosporales</taxon>
        <taxon>Peronosporaceae</taxon>
        <taxon>Phytophthora</taxon>
    </lineage>
</organism>
<accession>A0A8T1VPW0</accession>
<protein>
    <recommendedName>
        <fullName evidence="3">PiggyBac transposable element-derived protein domain-containing protein</fullName>
    </recommendedName>
</protein>
<proteinExistence type="predicted"/>
<sequence>MATRCENSELDLKSATALWVAMLSLQNQQLPSPSGKRVVVMDSYYTRHAFAKHVLGMSSGEIRVIGTCRLNYVDTLSRPAVEAAILSLKDAAHGSGSWWRHLTHLKM</sequence>
<name>A0A8T1VPW0_9STRA</name>
<dbReference type="Proteomes" id="UP000694044">
    <property type="component" value="Unassembled WGS sequence"/>
</dbReference>
<comment type="caution">
    <text evidence="1">The sequence shown here is derived from an EMBL/GenBank/DDBJ whole genome shotgun (WGS) entry which is preliminary data.</text>
</comment>
<dbReference type="EMBL" id="JAGDFM010000191">
    <property type="protein sequence ID" value="KAG7382976.1"/>
    <property type="molecule type" value="Genomic_DNA"/>
</dbReference>
<evidence type="ECO:0008006" key="3">
    <source>
        <dbReference type="Google" id="ProtNLM"/>
    </source>
</evidence>
<dbReference type="OrthoDB" id="119168at2759"/>
<keyword evidence="2" id="KW-1185">Reference proteome</keyword>
<evidence type="ECO:0000313" key="2">
    <source>
        <dbReference type="Proteomes" id="UP000694044"/>
    </source>
</evidence>